<comment type="caution">
    <text evidence="1">The sequence shown here is derived from an EMBL/GenBank/DDBJ whole genome shotgun (WGS) entry which is preliminary data.</text>
</comment>
<evidence type="ECO:0000313" key="1">
    <source>
        <dbReference type="EMBL" id="KRY64524.1"/>
    </source>
</evidence>
<dbReference type="EMBL" id="JYDR01000271">
    <property type="protein sequence ID" value="KRY64812.1"/>
    <property type="molecule type" value="Genomic_DNA"/>
</dbReference>
<dbReference type="EMBL" id="JYDR01000275">
    <property type="protein sequence ID" value="KRY64796.1"/>
    <property type="molecule type" value="Genomic_DNA"/>
</dbReference>
<protein>
    <submittedName>
        <fullName evidence="1">Uncharacterized protein</fullName>
    </submittedName>
</protein>
<feature type="non-terminal residue" evidence="1">
    <location>
        <position position="118"/>
    </location>
</feature>
<feature type="non-terminal residue" evidence="1">
    <location>
        <position position="1"/>
    </location>
</feature>
<proteinExistence type="predicted"/>
<evidence type="ECO:0000313" key="2">
    <source>
        <dbReference type="EMBL" id="KRY64796.1"/>
    </source>
</evidence>
<accession>A0A0V1DSJ8</accession>
<reference evidence="1 4" key="1">
    <citation type="submission" date="2015-01" db="EMBL/GenBank/DDBJ databases">
        <title>Evolution of Trichinella species and genotypes.</title>
        <authorList>
            <person name="Korhonen P.K."/>
            <person name="Edoardo P."/>
            <person name="Giuseppe L.R."/>
            <person name="Gasser R.B."/>
        </authorList>
    </citation>
    <scope>NUCLEOTIDE SEQUENCE [LARGE SCALE GENOMIC DNA]</scope>
    <source>
        <strain evidence="1">ISS13</strain>
    </source>
</reference>
<dbReference type="Proteomes" id="UP000054632">
    <property type="component" value="Unassembled WGS sequence"/>
</dbReference>
<gene>
    <name evidence="1" type="ORF">T4A_10864</name>
    <name evidence="2" type="ORF">T4A_4500</name>
    <name evidence="3" type="ORF">T4A_6022</name>
</gene>
<evidence type="ECO:0000313" key="3">
    <source>
        <dbReference type="EMBL" id="KRY64812.1"/>
    </source>
</evidence>
<name>A0A0V1DSJ8_TRIPS</name>
<dbReference type="EMBL" id="JYDR01000372">
    <property type="protein sequence ID" value="KRY64524.1"/>
    <property type="molecule type" value="Genomic_DNA"/>
</dbReference>
<organism evidence="1 4">
    <name type="scientific">Trichinella pseudospiralis</name>
    <name type="common">Parasitic roundworm</name>
    <dbReference type="NCBI Taxonomy" id="6337"/>
    <lineage>
        <taxon>Eukaryota</taxon>
        <taxon>Metazoa</taxon>
        <taxon>Ecdysozoa</taxon>
        <taxon>Nematoda</taxon>
        <taxon>Enoplea</taxon>
        <taxon>Dorylaimia</taxon>
        <taxon>Trichinellida</taxon>
        <taxon>Trichinellidae</taxon>
        <taxon>Trichinella</taxon>
    </lineage>
</organism>
<evidence type="ECO:0000313" key="4">
    <source>
        <dbReference type="Proteomes" id="UP000054632"/>
    </source>
</evidence>
<dbReference type="AlphaFoldDB" id="A0A0V1DSJ8"/>
<sequence length="118" mass="13364">LILLCPSLHSGMHNERAICIVALKRNLHKGVHIAMSEDGMWSTIIPLFNTICNDEKAILFPGAESKLPMVFAAHYFYNNSSINISTTCKQTSSEVMSLLSKLHYVLWIRIPMKNALRY</sequence>